<dbReference type="Proteomes" id="UP000326939">
    <property type="component" value="Chromosome 10"/>
</dbReference>
<gene>
    <name evidence="2" type="ORF">DKX38_016341</name>
</gene>
<keyword evidence="3" id="KW-1185">Reference proteome</keyword>
<dbReference type="AlphaFoldDB" id="A0A5N5L8E1"/>
<feature type="compositionally biased region" description="Basic and acidic residues" evidence="1">
    <location>
        <begin position="1"/>
        <end position="13"/>
    </location>
</feature>
<proteinExistence type="predicted"/>
<dbReference type="EMBL" id="VDCV01000010">
    <property type="protein sequence ID" value="KAB5538808.1"/>
    <property type="molecule type" value="Genomic_DNA"/>
</dbReference>
<organism evidence="2 3">
    <name type="scientific">Salix brachista</name>
    <dbReference type="NCBI Taxonomy" id="2182728"/>
    <lineage>
        <taxon>Eukaryota</taxon>
        <taxon>Viridiplantae</taxon>
        <taxon>Streptophyta</taxon>
        <taxon>Embryophyta</taxon>
        <taxon>Tracheophyta</taxon>
        <taxon>Spermatophyta</taxon>
        <taxon>Magnoliopsida</taxon>
        <taxon>eudicotyledons</taxon>
        <taxon>Gunneridae</taxon>
        <taxon>Pentapetalae</taxon>
        <taxon>rosids</taxon>
        <taxon>fabids</taxon>
        <taxon>Malpighiales</taxon>
        <taxon>Salicaceae</taxon>
        <taxon>Saliceae</taxon>
        <taxon>Salix</taxon>
    </lineage>
</organism>
<comment type="caution">
    <text evidence="2">The sequence shown here is derived from an EMBL/GenBank/DDBJ whole genome shotgun (WGS) entry which is preliminary data.</text>
</comment>
<accession>A0A5N5L8E1</accession>
<feature type="compositionally biased region" description="Polar residues" evidence="1">
    <location>
        <begin position="17"/>
        <end position="49"/>
    </location>
</feature>
<protein>
    <submittedName>
        <fullName evidence="2">Uncharacterized protein</fullName>
    </submittedName>
</protein>
<evidence type="ECO:0000313" key="2">
    <source>
        <dbReference type="EMBL" id="KAB5538808.1"/>
    </source>
</evidence>
<evidence type="ECO:0000256" key="1">
    <source>
        <dbReference type="SAM" id="MobiDB-lite"/>
    </source>
</evidence>
<reference evidence="3" key="1">
    <citation type="journal article" date="2019" name="Gigascience">
        <title>De novo genome assembly of the endangered Acer yangbiense, a plant species with extremely small populations endemic to Yunnan Province, China.</title>
        <authorList>
            <person name="Yang J."/>
            <person name="Wariss H.M."/>
            <person name="Tao L."/>
            <person name="Zhang R."/>
            <person name="Yun Q."/>
            <person name="Hollingsworth P."/>
            <person name="Dao Z."/>
            <person name="Luo G."/>
            <person name="Guo H."/>
            <person name="Ma Y."/>
            <person name="Sun W."/>
        </authorList>
    </citation>
    <scope>NUCLEOTIDE SEQUENCE [LARGE SCALE GENOMIC DNA]</scope>
    <source>
        <strain evidence="3">cv. br00</strain>
    </source>
</reference>
<feature type="region of interest" description="Disordered" evidence="1">
    <location>
        <begin position="1"/>
        <end position="62"/>
    </location>
</feature>
<evidence type="ECO:0000313" key="3">
    <source>
        <dbReference type="Proteomes" id="UP000326939"/>
    </source>
</evidence>
<sequence>MESNGDQRRERAVENQIGDQRQEAINGTYSSRSHATMTTLDRIQQNRSRAPQPGSMRSYFDSTSPSYGWLLPGWIAEERVMENGRLYKEELVLKLVKSCLMVEERGILRV</sequence>
<name>A0A5N5L8E1_9ROSI</name>